<dbReference type="SMART" id="SM00829">
    <property type="entry name" value="PKS_ER"/>
    <property type="match status" value="1"/>
</dbReference>
<comment type="caution">
    <text evidence="4">The sequence shown here is derived from an EMBL/GenBank/DDBJ whole genome shotgun (WGS) entry which is preliminary data.</text>
</comment>
<proteinExistence type="inferred from homology"/>
<gene>
    <name evidence="4" type="ORF">B0H66DRAFT_469874</name>
</gene>
<dbReference type="EMBL" id="JAUEDM010000001">
    <property type="protein sequence ID" value="KAK3330758.1"/>
    <property type="molecule type" value="Genomic_DNA"/>
</dbReference>
<dbReference type="GO" id="GO:0016651">
    <property type="term" value="F:oxidoreductase activity, acting on NAD(P)H"/>
    <property type="evidence" value="ECO:0007669"/>
    <property type="project" value="InterPro"/>
</dbReference>
<dbReference type="SUPFAM" id="SSF50129">
    <property type="entry name" value="GroES-like"/>
    <property type="match status" value="1"/>
</dbReference>
<protein>
    <submittedName>
        <fullName evidence="4">Chaperonin 10-like protein</fullName>
    </submittedName>
</protein>
<dbReference type="Proteomes" id="UP001283341">
    <property type="component" value="Unassembled WGS sequence"/>
</dbReference>
<dbReference type="SUPFAM" id="SSF51735">
    <property type="entry name" value="NAD(P)-binding Rossmann-fold domains"/>
    <property type="match status" value="1"/>
</dbReference>
<accession>A0AAE0IT59</accession>
<organism evidence="4 5">
    <name type="scientific">Apodospora peruviana</name>
    <dbReference type="NCBI Taxonomy" id="516989"/>
    <lineage>
        <taxon>Eukaryota</taxon>
        <taxon>Fungi</taxon>
        <taxon>Dikarya</taxon>
        <taxon>Ascomycota</taxon>
        <taxon>Pezizomycotina</taxon>
        <taxon>Sordariomycetes</taxon>
        <taxon>Sordariomycetidae</taxon>
        <taxon>Sordariales</taxon>
        <taxon>Lasiosphaeriaceae</taxon>
        <taxon>Apodospora</taxon>
    </lineage>
</organism>
<reference evidence="4" key="1">
    <citation type="journal article" date="2023" name="Mol. Phylogenet. Evol.">
        <title>Genome-scale phylogeny and comparative genomics of the fungal order Sordariales.</title>
        <authorList>
            <person name="Hensen N."/>
            <person name="Bonometti L."/>
            <person name="Westerberg I."/>
            <person name="Brannstrom I.O."/>
            <person name="Guillou S."/>
            <person name="Cros-Aarteil S."/>
            <person name="Calhoun S."/>
            <person name="Haridas S."/>
            <person name="Kuo A."/>
            <person name="Mondo S."/>
            <person name="Pangilinan J."/>
            <person name="Riley R."/>
            <person name="LaButti K."/>
            <person name="Andreopoulos B."/>
            <person name="Lipzen A."/>
            <person name="Chen C."/>
            <person name="Yan M."/>
            <person name="Daum C."/>
            <person name="Ng V."/>
            <person name="Clum A."/>
            <person name="Steindorff A."/>
            <person name="Ohm R.A."/>
            <person name="Martin F."/>
            <person name="Silar P."/>
            <person name="Natvig D.O."/>
            <person name="Lalanne C."/>
            <person name="Gautier V."/>
            <person name="Ament-Velasquez S.L."/>
            <person name="Kruys A."/>
            <person name="Hutchinson M.I."/>
            <person name="Powell A.J."/>
            <person name="Barry K."/>
            <person name="Miller A.N."/>
            <person name="Grigoriev I.V."/>
            <person name="Debuchy R."/>
            <person name="Gladieux P."/>
            <person name="Hiltunen Thoren M."/>
            <person name="Johannesson H."/>
        </authorList>
    </citation>
    <scope>NUCLEOTIDE SEQUENCE</scope>
    <source>
        <strain evidence="4">CBS 118394</strain>
    </source>
</reference>
<dbReference type="CDD" id="cd08249">
    <property type="entry name" value="enoyl_reductase_like"/>
    <property type="match status" value="1"/>
</dbReference>
<evidence type="ECO:0000259" key="3">
    <source>
        <dbReference type="SMART" id="SM00829"/>
    </source>
</evidence>
<sequence>MVTVNRAVWQDKAGVPGVIREKPLPTIDELGDRDVLVKVHAWAINPCDGMYQAAALPMFRYPIILGEDVAGTVEAVALGSTAASKFSVGDRVFGFTSANGFQDYVSLDYTLMAKIPSESIPFRDAVGFPLCITTSSVSLFGKDYLNLEYPRLDALRRGKSVLVWGGSSAAGSNAIQMATGAGYDVITTCSPRNFEYVMGLGAVKAFDYHSPTVTQDVAAELDKGKCAGIYMAAGSTAAACKVSAASKQKLFVVSSNPVLPGDIPDGDGGVEAKFTHVEAKSTGVGADVFAETLRATFGGYLLEALEKGVYKIAPPPQVVNRKGLEGIQEAVDIIKGGVSATKLVVERS</sequence>
<comment type="similarity">
    <text evidence="1">Belongs to the zinc-containing alcohol dehydrogenase family.</text>
</comment>
<dbReference type="InterPro" id="IPR047122">
    <property type="entry name" value="Trans-enoyl_RdTase-like"/>
</dbReference>
<feature type="domain" description="Enoyl reductase (ER)" evidence="3">
    <location>
        <begin position="14"/>
        <end position="345"/>
    </location>
</feature>
<dbReference type="Pfam" id="PF08240">
    <property type="entry name" value="ADH_N"/>
    <property type="match status" value="1"/>
</dbReference>
<dbReference type="Gene3D" id="3.40.50.720">
    <property type="entry name" value="NAD(P)-binding Rossmann-like Domain"/>
    <property type="match status" value="1"/>
</dbReference>
<evidence type="ECO:0000313" key="4">
    <source>
        <dbReference type="EMBL" id="KAK3330758.1"/>
    </source>
</evidence>
<keyword evidence="2" id="KW-0560">Oxidoreductase</keyword>
<dbReference type="Gene3D" id="3.90.180.10">
    <property type="entry name" value="Medium-chain alcohol dehydrogenases, catalytic domain"/>
    <property type="match status" value="1"/>
</dbReference>
<dbReference type="PANTHER" id="PTHR45348">
    <property type="entry name" value="HYPOTHETICAL OXIDOREDUCTASE (EUROFUNG)"/>
    <property type="match status" value="1"/>
</dbReference>
<dbReference type="InterPro" id="IPR013154">
    <property type="entry name" value="ADH-like_N"/>
</dbReference>
<dbReference type="InterPro" id="IPR020843">
    <property type="entry name" value="ER"/>
</dbReference>
<keyword evidence="5" id="KW-1185">Reference proteome</keyword>
<name>A0AAE0IT59_9PEZI</name>
<dbReference type="InterPro" id="IPR036291">
    <property type="entry name" value="NAD(P)-bd_dom_sf"/>
</dbReference>
<dbReference type="InterPro" id="IPR011032">
    <property type="entry name" value="GroES-like_sf"/>
</dbReference>
<dbReference type="AlphaFoldDB" id="A0AAE0IT59"/>
<evidence type="ECO:0000256" key="2">
    <source>
        <dbReference type="ARBA" id="ARBA00023002"/>
    </source>
</evidence>
<dbReference type="PANTHER" id="PTHR45348:SF2">
    <property type="entry name" value="ZINC-TYPE ALCOHOL DEHYDROGENASE-LIKE PROTEIN C2E1P3.01"/>
    <property type="match status" value="1"/>
</dbReference>
<evidence type="ECO:0000256" key="1">
    <source>
        <dbReference type="ARBA" id="ARBA00008072"/>
    </source>
</evidence>
<evidence type="ECO:0000313" key="5">
    <source>
        <dbReference type="Proteomes" id="UP001283341"/>
    </source>
</evidence>
<reference evidence="4" key="2">
    <citation type="submission" date="2023-06" db="EMBL/GenBank/DDBJ databases">
        <authorList>
            <consortium name="Lawrence Berkeley National Laboratory"/>
            <person name="Haridas S."/>
            <person name="Hensen N."/>
            <person name="Bonometti L."/>
            <person name="Westerberg I."/>
            <person name="Brannstrom I.O."/>
            <person name="Guillou S."/>
            <person name="Cros-Aarteil S."/>
            <person name="Calhoun S."/>
            <person name="Kuo A."/>
            <person name="Mondo S."/>
            <person name="Pangilinan J."/>
            <person name="Riley R."/>
            <person name="Labutti K."/>
            <person name="Andreopoulos B."/>
            <person name="Lipzen A."/>
            <person name="Chen C."/>
            <person name="Yanf M."/>
            <person name="Daum C."/>
            <person name="Ng V."/>
            <person name="Clum A."/>
            <person name="Steindorff A."/>
            <person name="Ohm R."/>
            <person name="Martin F."/>
            <person name="Silar P."/>
            <person name="Natvig D."/>
            <person name="Lalanne C."/>
            <person name="Gautier V."/>
            <person name="Ament-Velasquez S.L."/>
            <person name="Kruys A."/>
            <person name="Hutchinson M.I."/>
            <person name="Powell A.J."/>
            <person name="Barry K."/>
            <person name="Miller A.N."/>
            <person name="Grigoriev I.V."/>
            <person name="Debuchy R."/>
            <person name="Gladieux P."/>
            <person name="Thoren M.H."/>
            <person name="Johannesson H."/>
        </authorList>
    </citation>
    <scope>NUCLEOTIDE SEQUENCE</scope>
    <source>
        <strain evidence="4">CBS 118394</strain>
    </source>
</reference>